<dbReference type="PROSITE" id="PS50893">
    <property type="entry name" value="ABC_TRANSPORTER_2"/>
    <property type="match status" value="1"/>
</dbReference>
<keyword evidence="7" id="KW-1185">Reference proteome</keyword>
<comment type="caution">
    <text evidence="6">The sequence shown here is derived from an EMBL/GenBank/DDBJ whole genome shotgun (WGS) entry which is preliminary data.</text>
</comment>
<organism evidence="6 7">
    <name type="scientific">Ruminococcus albus 8</name>
    <dbReference type="NCBI Taxonomy" id="246199"/>
    <lineage>
        <taxon>Bacteria</taxon>
        <taxon>Bacillati</taxon>
        <taxon>Bacillota</taxon>
        <taxon>Clostridia</taxon>
        <taxon>Eubacteriales</taxon>
        <taxon>Oscillospiraceae</taxon>
        <taxon>Ruminococcus</taxon>
    </lineage>
</organism>
<evidence type="ECO:0000256" key="2">
    <source>
        <dbReference type="ARBA" id="ARBA00022448"/>
    </source>
</evidence>
<dbReference type="PANTHER" id="PTHR42798:SF2">
    <property type="entry name" value="ABC TRANSPORTER ATP-BINDING PROTEIN MG467-RELATED"/>
    <property type="match status" value="1"/>
</dbReference>
<dbReference type="EMBL" id="ADKM02000031">
    <property type="protein sequence ID" value="EGC04293.1"/>
    <property type="molecule type" value="Genomic_DNA"/>
</dbReference>
<keyword evidence="3" id="KW-0547">Nucleotide-binding</keyword>
<dbReference type="OrthoDB" id="9802264at2"/>
<proteinExistence type="inferred from homology"/>
<name>E9S8U3_RUMAL</name>
<dbReference type="SUPFAM" id="SSF52540">
    <property type="entry name" value="P-loop containing nucleoside triphosphate hydrolases"/>
    <property type="match status" value="1"/>
</dbReference>
<dbReference type="InterPro" id="IPR027417">
    <property type="entry name" value="P-loop_NTPase"/>
</dbReference>
<dbReference type="RefSeq" id="WP_002847447.1">
    <property type="nucleotide sequence ID" value="NZ_ADKM02000031.1"/>
</dbReference>
<dbReference type="Proteomes" id="UP000004259">
    <property type="component" value="Unassembled WGS sequence"/>
</dbReference>
<evidence type="ECO:0000313" key="6">
    <source>
        <dbReference type="EMBL" id="EGC04293.1"/>
    </source>
</evidence>
<dbReference type="GO" id="GO:0016887">
    <property type="term" value="F:ATP hydrolysis activity"/>
    <property type="evidence" value="ECO:0007669"/>
    <property type="project" value="InterPro"/>
</dbReference>
<dbReference type="eggNOG" id="COG1136">
    <property type="taxonomic scope" value="Bacteria"/>
</dbReference>
<evidence type="ECO:0000256" key="4">
    <source>
        <dbReference type="ARBA" id="ARBA00022840"/>
    </source>
</evidence>
<feature type="domain" description="ABC transporter" evidence="5">
    <location>
        <begin position="6"/>
        <end position="233"/>
    </location>
</feature>
<keyword evidence="4 6" id="KW-0067">ATP-binding</keyword>
<comment type="similarity">
    <text evidence="1">Belongs to the ABC transporter superfamily.</text>
</comment>
<accession>E9S8U3</accession>
<dbReference type="AlphaFoldDB" id="E9S8U3"/>
<dbReference type="CDD" id="cd03255">
    <property type="entry name" value="ABC_MJ0796_LolCDE_FtsE"/>
    <property type="match status" value="1"/>
</dbReference>
<dbReference type="SMART" id="SM00382">
    <property type="entry name" value="AAA"/>
    <property type="match status" value="1"/>
</dbReference>
<dbReference type="STRING" id="246199.CUS_5588"/>
<dbReference type="Gene3D" id="3.40.50.300">
    <property type="entry name" value="P-loop containing nucleotide triphosphate hydrolases"/>
    <property type="match status" value="1"/>
</dbReference>
<keyword evidence="2" id="KW-0813">Transport</keyword>
<evidence type="ECO:0000256" key="1">
    <source>
        <dbReference type="ARBA" id="ARBA00005417"/>
    </source>
</evidence>
<evidence type="ECO:0000313" key="7">
    <source>
        <dbReference type="Proteomes" id="UP000004259"/>
    </source>
</evidence>
<evidence type="ECO:0000259" key="5">
    <source>
        <dbReference type="PROSITE" id="PS50893"/>
    </source>
</evidence>
<dbReference type="InterPro" id="IPR017911">
    <property type="entry name" value="MacB-like_ATP-bd"/>
</dbReference>
<dbReference type="InterPro" id="IPR003439">
    <property type="entry name" value="ABC_transporter-like_ATP-bd"/>
</dbReference>
<protein>
    <submittedName>
        <fullName evidence="6">ABC transporter, ATP-binding protein</fullName>
    </submittedName>
</protein>
<dbReference type="GO" id="GO:0022857">
    <property type="term" value="F:transmembrane transporter activity"/>
    <property type="evidence" value="ECO:0007669"/>
    <property type="project" value="UniProtKB-ARBA"/>
</dbReference>
<evidence type="ECO:0000256" key="3">
    <source>
        <dbReference type="ARBA" id="ARBA00022741"/>
    </source>
</evidence>
<reference evidence="6 7" key="1">
    <citation type="submission" date="2011-02" db="EMBL/GenBank/DDBJ databases">
        <authorList>
            <person name="Nelson K.E."/>
            <person name="Sutton G."/>
            <person name="Torralba M."/>
            <person name="Durkin S."/>
            <person name="Harkins D."/>
            <person name="Montgomery R."/>
            <person name="Ziemer C."/>
            <person name="Klaassens E."/>
            <person name="Ocuiv P."/>
            <person name="Morrison M."/>
        </authorList>
    </citation>
    <scope>NUCLEOTIDE SEQUENCE [LARGE SCALE GENOMIC DNA]</scope>
    <source>
        <strain evidence="6 7">8</strain>
    </source>
</reference>
<dbReference type="GO" id="GO:0005524">
    <property type="term" value="F:ATP binding"/>
    <property type="evidence" value="ECO:0007669"/>
    <property type="project" value="UniProtKB-KW"/>
</dbReference>
<dbReference type="PANTHER" id="PTHR42798">
    <property type="entry name" value="LIPOPROTEIN-RELEASING SYSTEM ATP-BINDING PROTEIN LOLD"/>
    <property type="match status" value="1"/>
</dbReference>
<dbReference type="Pfam" id="PF00005">
    <property type="entry name" value="ABC_tran"/>
    <property type="match status" value="1"/>
</dbReference>
<dbReference type="GO" id="GO:0098796">
    <property type="term" value="C:membrane protein complex"/>
    <property type="evidence" value="ECO:0007669"/>
    <property type="project" value="UniProtKB-ARBA"/>
</dbReference>
<dbReference type="PROSITE" id="PS00211">
    <property type="entry name" value="ABC_TRANSPORTER_1"/>
    <property type="match status" value="1"/>
</dbReference>
<dbReference type="FunFam" id="3.40.50.300:FF:000032">
    <property type="entry name" value="Export ABC transporter ATP-binding protein"/>
    <property type="match status" value="1"/>
</dbReference>
<dbReference type="InterPro" id="IPR017871">
    <property type="entry name" value="ABC_transporter-like_CS"/>
</dbReference>
<sequence length="235" mass="25630">MSKTAVEFKDVVRVFGKGDGQQIAVDHVSFTIEEGEFVVILGRSGAGKSTVLNMLGGMDKPTEGKVIVGGQEVSAMNDRQLSQFRADMIGFIFQFYNLIPGLTAYENVALVKDIKKDSLDADEMLERVGLADQKNKFPSQMSGGQQQRVSIARALAKDPKIILGDEPTGALDSETGLIVLEMLQKLSTEQGNTVILVTHNADFAKCANKVIHMRNGKIKSIKTNDEPASARDIEW</sequence>
<gene>
    <name evidence="6" type="ORF">CUS_5588</name>
</gene>
<dbReference type="InterPro" id="IPR003593">
    <property type="entry name" value="AAA+_ATPase"/>
</dbReference>